<dbReference type="EMBL" id="JBHUCM010000019">
    <property type="protein sequence ID" value="MFD1540544.1"/>
    <property type="molecule type" value="Genomic_DNA"/>
</dbReference>
<evidence type="ECO:0000313" key="2">
    <source>
        <dbReference type="EMBL" id="MFD1540544.1"/>
    </source>
</evidence>
<keyword evidence="1" id="KW-0732">Signal</keyword>
<comment type="caution">
    <text evidence="2">The sequence shown here is derived from an EMBL/GenBank/DDBJ whole genome shotgun (WGS) entry which is preliminary data.</text>
</comment>
<proteinExistence type="predicted"/>
<evidence type="ECO:0000313" key="3">
    <source>
        <dbReference type="Proteomes" id="UP001597097"/>
    </source>
</evidence>
<dbReference type="RefSeq" id="WP_219526980.1">
    <property type="nucleotide sequence ID" value="NZ_JAHKRM010000001.1"/>
</dbReference>
<evidence type="ECO:0000256" key="1">
    <source>
        <dbReference type="SAM" id="SignalP"/>
    </source>
</evidence>
<protein>
    <recommendedName>
        <fullName evidence="4">Tat pathway signal sequence domain protein</fullName>
    </recommendedName>
</protein>
<sequence length="167" mass="17491">MMFMTRLSRRRKAVAAVAACGVAAAITTFALGRPASAIPLSQAMCDPRGFPLTASSAVYVGLLDNPVFVDVPAATTVKVEVTADVSVQAGSELRLTYSLNDSLKQEGTFGPANFANHQEFAETRSTFALIPVGPGRTNIRPVIRLNGPAGKTGVVLHRCVSVEASTS</sequence>
<organism evidence="2 3">
    <name type="scientific">Nonomuraea guangzhouensis</name>
    <dbReference type="NCBI Taxonomy" id="1291555"/>
    <lineage>
        <taxon>Bacteria</taxon>
        <taxon>Bacillati</taxon>
        <taxon>Actinomycetota</taxon>
        <taxon>Actinomycetes</taxon>
        <taxon>Streptosporangiales</taxon>
        <taxon>Streptosporangiaceae</taxon>
        <taxon>Nonomuraea</taxon>
    </lineage>
</organism>
<keyword evidence="3" id="KW-1185">Reference proteome</keyword>
<evidence type="ECO:0008006" key="4">
    <source>
        <dbReference type="Google" id="ProtNLM"/>
    </source>
</evidence>
<feature type="chain" id="PRO_5045693861" description="Tat pathway signal sequence domain protein" evidence="1">
    <location>
        <begin position="31"/>
        <end position="167"/>
    </location>
</feature>
<gene>
    <name evidence="2" type="ORF">ACFSJ0_26050</name>
</gene>
<accession>A0ABW4GDK0</accession>
<dbReference type="Proteomes" id="UP001597097">
    <property type="component" value="Unassembled WGS sequence"/>
</dbReference>
<name>A0ABW4GDK0_9ACTN</name>
<feature type="signal peptide" evidence="1">
    <location>
        <begin position="1"/>
        <end position="30"/>
    </location>
</feature>
<reference evidence="3" key="1">
    <citation type="journal article" date="2019" name="Int. J. Syst. Evol. Microbiol.">
        <title>The Global Catalogue of Microorganisms (GCM) 10K type strain sequencing project: providing services to taxonomists for standard genome sequencing and annotation.</title>
        <authorList>
            <consortium name="The Broad Institute Genomics Platform"/>
            <consortium name="The Broad Institute Genome Sequencing Center for Infectious Disease"/>
            <person name="Wu L."/>
            <person name="Ma J."/>
        </authorList>
    </citation>
    <scope>NUCLEOTIDE SEQUENCE [LARGE SCALE GENOMIC DNA]</scope>
    <source>
        <strain evidence="3">CGMCC 1.15399</strain>
    </source>
</reference>